<dbReference type="KEGG" id="aman:B6F84_09845"/>
<dbReference type="Proteomes" id="UP000193404">
    <property type="component" value="Chromosome"/>
</dbReference>
<dbReference type="OrthoDB" id="34577at2157"/>
<evidence type="ECO:0000313" key="2">
    <source>
        <dbReference type="EMBL" id="ARM76297.1"/>
    </source>
</evidence>
<evidence type="ECO:0000256" key="1">
    <source>
        <dbReference type="SAM" id="Phobius"/>
    </source>
</evidence>
<keyword evidence="1" id="KW-0812">Transmembrane</keyword>
<organism evidence="2 3">
    <name type="scientific">Acidianus manzaensis</name>
    <dbReference type="NCBI Taxonomy" id="282676"/>
    <lineage>
        <taxon>Archaea</taxon>
        <taxon>Thermoproteota</taxon>
        <taxon>Thermoprotei</taxon>
        <taxon>Sulfolobales</taxon>
        <taxon>Sulfolobaceae</taxon>
        <taxon>Acidianus</taxon>
    </lineage>
</organism>
<dbReference type="STRING" id="282676.B6F84_09845"/>
<keyword evidence="1" id="KW-1133">Transmembrane helix</keyword>
<keyword evidence="1" id="KW-0472">Membrane</keyword>
<dbReference type="EMBL" id="CP020477">
    <property type="protein sequence ID" value="ARM76297.1"/>
    <property type="molecule type" value="Genomic_DNA"/>
</dbReference>
<accession>A0A1W6K1C7</accession>
<proteinExistence type="predicted"/>
<dbReference type="RefSeq" id="WP_148692083.1">
    <property type="nucleotide sequence ID" value="NZ_CP020477.1"/>
</dbReference>
<protein>
    <submittedName>
        <fullName evidence="2">Uncharacterized protein</fullName>
    </submittedName>
</protein>
<reference evidence="2 3" key="1">
    <citation type="submission" date="2017-03" db="EMBL/GenBank/DDBJ databases">
        <title>Sulfur activation and transportation mechanism of thermophilic Archaea Acidianus manzaensis YN-25.</title>
        <authorList>
            <person name="Ma Y."/>
            <person name="Yang Y."/>
            <person name="Xia J."/>
        </authorList>
    </citation>
    <scope>NUCLEOTIDE SEQUENCE [LARGE SCALE GENOMIC DNA]</scope>
    <source>
        <strain evidence="2 3">YN-25</strain>
    </source>
</reference>
<sequence length="198" mass="23086">MFLENIIDNSSLIISYYYSVNLTILMNFASILHKKRNKNICIANYGKIKWEFYPYEIDFPIRCDENSALLIFEAESEKEIPDKKFSLITSYKNLKIDAIKIKIDKTSNNLYKAIVKDNVISLFKINEGKIIEERLDNTYTEILNIINDLGGTCDLKDLLNISSKKLNTTKEEIKEKLLFLKEINKIEIDKNKVTKITQ</sequence>
<gene>
    <name evidence="2" type="ORF">B6F84_09845</name>
</gene>
<dbReference type="AlphaFoldDB" id="A0A1W6K1C7"/>
<feature type="transmembrane region" description="Helical" evidence="1">
    <location>
        <begin position="12"/>
        <end position="32"/>
    </location>
</feature>
<keyword evidence="3" id="KW-1185">Reference proteome</keyword>
<dbReference type="GeneID" id="41591227"/>
<name>A0A1W6K1C7_9CREN</name>
<evidence type="ECO:0000313" key="3">
    <source>
        <dbReference type="Proteomes" id="UP000193404"/>
    </source>
</evidence>